<dbReference type="Proteomes" id="UP000199393">
    <property type="component" value="Chromosome I"/>
</dbReference>
<organism evidence="4 5">
    <name type="scientific">Micromonospora krabiensis</name>
    <dbReference type="NCBI Taxonomy" id="307121"/>
    <lineage>
        <taxon>Bacteria</taxon>
        <taxon>Bacillati</taxon>
        <taxon>Actinomycetota</taxon>
        <taxon>Actinomycetes</taxon>
        <taxon>Micromonosporales</taxon>
        <taxon>Micromonosporaceae</taxon>
        <taxon>Micromonospora</taxon>
    </lineage>
</organism>
<dbReference type="STRING" id="307121.GA0070620_1830"/>
<feature type="transmembrane region" description="Helical" evidence="2">
    <location>
        <begin position="198"/>
        <end position="218"/>
    </location>
</feature>
<dbReference type="EMBL" id="LT598496">
    <property type="protein sequence ID" value="SBV26342.1"/>
    <property type="molecule type" value="Genomic_DNA"/>
</dbReference>
<keyword evidence="2" id="KW-1133">Transmembrane helix</keyword>
<accession>A0A1C3N169</accession>
<dbReference type="AlphaFoldDB" id="A0A1C3N169"/>
<name>A0A1C3N169_9ACTN</name>
<evidence type="ECO:0000313" key="4">
    <source>
        <dbReference type="EMBL" id="SBV26342.1"/>
    </source>
</evidence>
<evidence type="ECO:0000313" key="5">
    <source>
        <dbReference type="Proteomes" id="UP000199393"/>
    </source>
</evidence>
<evidence type="ECO:0000256" key="1">
    <source>
        <dbReference type="SAM" id="MobiDB-lite"/>
    </source>
</evidence>
<feature type="chain" id="PRO_5008678571" description="LPXTG-motif cell wall anchor domain-containing protein" evidence="3">
    <location>
        <begin position="28"/>
        <end position="243"/>
    </location>
</feature>
<sequence length="243" mass="25032">MSWTHRLAATTLLAAGLIGLAATPAAAHDGNVGITEVTVGESGLDYDLYLDPRFLATALPDLRLADATLDVPQADRLLAEGVAVSTGGRPVTASGIRTGKTSTKQLSHLGGVALLTETPLVHIHARYDLGGPATDYRMEYRLFLPDKGQQPHSNLAWIHQGGQTRTFILSPDAAVLTPGVGEVVATTAKGDNGSGSPVALVVATGAAVAVAGGAAVLLRRARRGGDRGPAARRTGRVPTASRR</sequence>
<keyword evidence="3" id="KW-0732">Signal</keyword>
<evidence type="ECO:0000256" key="2">
    <source>
        <dbReference type="SAM" id="Phobius"/>
    </source>
</evidence>
<dbReference type="RefSeq" id="WP_091589450.1">
    <property type="nucleotide sequence ID" value="NZ_JBHRWG010000003.1"/>
</dbReference>
<keyword evidence="5" id="KW-1185">Reference proteome</keyword>
<reference evidence="5" key="1">
    <citation type="submission" date="2016-06" db="EMBL/GenBank/DDBJ databases">
        <authorList>
            <person name="Varghese N."/>
        </authorList>
    </citation>
    <scope>NUCLEOTIDE SEQUENCE [LARGE SCALE GENOMIC DNA]</scope>
    <source>
        <strain evidence="5">DSM 45344</strain>
    </source>
</reference>
<keyword evidence="2" id="KW-0812">Transmembrane</keyword>
<protein>
    <recommendedName>
        <fullName evidence="6">LPXTG-motif cell wall anchor domain-containing protein</fullName>
    </recommendedName>
</protein>
<feature type="region of interest" description="Disordered" evidence="1">
    <location>
        <begin position="222"/>
        <end position="243"/>
    </location>
</feature>
<dbReference type="OrthoDB" id="9808870at2"/>
<keyword evidence="2" id="KW-0472">Membrane</keyword>
<evidence type="ECO:0000256" key="3">
    <source>
        <dbReference type="SAM" id="SignalP"/>
    </source>
</evidence>
<gene>
    <name evidence="4" type="ORF">GA0070620_1830</name>
</gene>
<evidence type="ECO:0008006" key="6">
    <source>
        <dbReference type="Google" id="ProtNLM"/>
    </source>
</evidence>
<feature type="signal peptide" evidence="3">
    <location>
        <begin position="1"/>
        <end position="27"/>
    </location>
</feature>
<proteinExistence type="predicted"/>